<evidence type="ECO:0000313" key="2">
    <source>
        <dbReference type="Proteomes" id="UP000828941"/>
    </source>
</evidence>
<dbReference type="EMBL" id="CM039432">
    <property type="protein sequence ID" value="KAI4333993.1"/>
    <property type="molecule type" value="Genomic_DNA"/>
</dbReference>
<comment type="caution">
    <text evidence="1">The sequence shown here is derived from an EMBL/GenBank/DDBJ whole genome shotgun (WGS) entry which is preliminary data.</text>
</comment>
<proteinExistence type="predicted"/>
<dbReference type="Proteomes" id="UP000828941">
    <property type="component" value="Chromosome 7"/>
</dbReference>
<evidence type="ECO:0000313" key="1">
    <source>
        <dbReference type="EMBL" id="KAI4333993.1"/>
    </source>
</evidence>
<keyword evidence="2" id="KW-1185">Reference proteome</keyword>
<accession>A0ACB9ND80</accession>
<protein>
    <submittedName>
        <fullName evidence="1">Uncharacterized protein</fullName>
    </submittedName>
</protein>
<reference evidence="1 2" key="1">
    <citation type="journal article" date="2022" name="DNA Res.">
        <title>Chromosomal-level genome assembly of the orchid tree Bauhinia variegata (Leguminosae; Cercidoideae) supports the allotetraploid origin hypothesis of Bauhinia.</title>
        <authorList>
            <person name="Zhong Y."/>
            <person name="Chen Y."/>
            <person name="Zheng D."/>
            <person name="Pang J."/>
            <person name="Liu Y."/>
            <person name="Luo S."/>
            <person name="Meng S."/>
            <person name="Qian L."/>
            <person name="Wei D."/>
            <person name="Dai S."/>
            <person name="Zhou R."/>
        </authorList>
    </citation>
    <scope>NUCLEOTIDE SEQUENCE [LARGE SCALE GENOMIC DNA]</scope>
    <source>
        <strain evidence="1">BV-YZ2020</strain>
    </source>
</reference>
<sequence>MIFNKGSMQSNLDCFLRCTAPVVHSQFLPKSEIRNLNRLWHPWERETVEYFTLGDLWNRYDEWSAYGAGVPIALNNGETLVQYYVPYLSAIQIFTSNNFRDETESGDCETRDSCSDSYSDESEYDKLWRWDGSSSEEGGSEQETLWHINDRLGHLYFQYFERSTPYGRVPLMDKIVGLAQRYPGLMSLRSVDLSPASWMAVAWYPIYHIPMGRTIKDLSTCFLTYHTLSSSFQDMDLDDDTEGGHEKRKEGEGISLPPFGLATYKMQGNVWISGNCGRDQERLVSLSSVADSWLKQLRVQHHDFNYFMGIRHG</sequence>
<organism evidence="1 2">
    <name type="scientific">Bauhinia variegata</name>
    <name type="common">Purple orchid tree</name>
    <name type="synonym">Phanera variegata</name>
    <dbReference type="NCBI Taxonomy" id="167791"/>
    <lineage>
        <taxon>Eukaryota</taxon>
        <taxon>Viridiplantae</taxon>
        <taxon>Streptophyta</taxon>
        <taxon>Embryophyta</taxon>
        <taxon>Tracheophyta</taxon>
        <taxon>Spermatophyta</taxon>
        <taxon>Magnoliopsida</taxon>
        <taxon>eudicotyledons</taxon>
        <taxon>Gunneridae</taxon>
        <taxon>Pentapetalae</taxon>
        <taxon>rosids</taxon>
        <taxon>fabids</taxon>
        <taxon>Fabales</taxon>
        <taxon>Fabaceae</taxon>
        <taxon>Cercidoideae</taxon>
        <taxon>Cercideae</taxon>
        <taxon>Bauhiniinae</taxon>
        <taxon>Bauhinia</taxon>
    </lineage>
</organism>
<gene>
    <name evidence="1" type="ORF">L6164_018736</name>
</gene>
<name>A0ACB9ND80_BAUVA</name>